<reference evidence="1" key="2">
    <citation type="journal article" date="2023" name="IMA Fungus">
        <title>Comparative genomic study of the Penicillium genus elucidates a diverse pangenome and 15 lateral gene transfer events.</title>
        <authorList>
            <person name="Petersen C."/>
            <person name="Sorensen T."/>
            <person name="Nielsen M.R."/>
            <person name="Sondergaard T.E."/>
            <person name="Sorensen J.L."/>
            <person name="Fitzpatrick D.A."/>
            <person name="Frisvad J.C."/>
            <person name="Nielsen K.L."/>
        </authorList>
    </citation>
    <scope>NUCLEOTIDE SEQUENCE</scope>
    <source>
        <strain evidence="1">IBT 30728</strain>
    </source>
</reference>
<reference evidence="1" key="1">
    <citation type="submission" date="2022-12" db="EMBL/GenBank/DDBJ databases">
        <authorList>
            <person name="Petersen C."/>
        </authorList>
    </citation>
    <scope>NUCLEOTIDE SEQUENCE</scope>
    <source>
        <strain evidence="1">IBT 30728</strain>
    </source>
</reference>
<gene>
    <name evidence="1" type="ORF">N7539_008596</name>
</gene>
<comment type="caution">
    <text evidence="1">The sequence shown here is derived from an EMBL/GenBank/DDBJ whole genome shotgun (WGS) entry which is preliminary data.</text>
</comment>
<accession>A0A9X0BM73</accession>
<organism evidence="1 2">
    <name type="scientific">Penicillium diatomitis</name>
    <dbReference type="NCBI Taxonomy" id="2819901"/>
    <lineage>
        <taxon>Eukaryota</taxon>
        <taxon>Fungi</taxon>
        <taxon>Dikarya</taxon>
        <taxon>Ascomycota</taxon>
        <taxon>Pezizomycotina</taxon>
        <taxon>Eurotiomycetes</taxon>
        <taxon>Eurotiomycetidae</taxon>
        <taxon>Eurotiales</taxon>
        <taxon>Aspergillaceae</taxon>
        <taxon>Penicillium</taxon>
    </lineage>
</organism>
<keyword evidence="2" id="KW-1185">Reference proteome</keyword>
<dbReference type="RefSeq" id="XP_056786573.1">
    <property type="nucleotide sequence ID" value="XM_056938191.1"/>
</dbReference>
<dbReference type="EMBL" id="JAPWDQ010000013">
    <property type="protein sequence ID" value="KAJ5472027.1"/>
    <property type="molecule type" value="Genomic_DNA"/>
</dbReference>
<proteinExistence type="predicted"/>
<evidence type="ECO:0000313" key="1">
    <source>
        <dbReference type="EMBL" id="KAJ5472027.1"/>
    </source>
</evidence>
<dbReference type="GeneID" id="81628441"/>
<name>A0A9X0BM73_9EURO</name>
<evidence type="ECO:0008006" key="3">
    <source>
        <dbReference type="Google" id="ProtNLM"/>
    </source>
</evidence>
<protein>
    <recommendedName>
        <fullName evidence="3">BTB domain-containing protein</fullName>
    </recommendedName>
</protein>
<evidence type="ECO:0000313" key="2">
    <source>
        <dbReference type="Proteomes" id="UP001148312"/>
    </source>
</evidence>
<dbReference type="AlphaFoldDB" id="A0A9X0BM73"/>
<sequence>MEKKSKSATQVLLSCSQQSVWCRRPFGSKLLAYSGLCEAFDVCLSVLQEAAYWVLESSVAYFQKGSVEITAEGWDVEALMIVFQAIHGQYSHMPRKLTMEMLAKTAAIEDYCECREALDFLAEL</sequence>
<dbReference type="Proteomes" id="UP001148312">
    <property type="component" value="Unassembled WGS sequence"/>
</dbReference>